<comment type="caution">
    <text evidence="1">The sequence shown here is derived from an EMBL/GenBank/DDBJ whole genome shotgun (WGS) entry which is preliminary data.</text>
</comment>
<dbReference type="EMBL" id="JAUKVY010000033">
    <property type="protein sequence ID" value="MDO1536886.1"/>
    <property type="molecule type" value="Genomic_DNA"/>
</dbReference>
<gene>
    <name evidence="1" type="ORF">Q2T77_31915</name>
</gene>
<reference evidence="1" key="1">
    <citation type="submission" date="2023-06" db="EMBL/GenBank/DDBJ databases">
        <authorList>
            <person name="Jiang Y."/>
            <person name="Liu Q."/>
        </authorList>
    </citation>
    <scope>NUCLEOTIDE SEQUENCE</scope>
    <source>
        <strain evidence="1">CGMCC 1.12090</strain>
    </source>
</reference>
<name>A0ABT8SH98_9BURK</name>
<sequence length="137" mass="15140">MWSSTIESEGWAERRLLRIPHGQPCRLTDTLDEFCAGDGTTSLIPNIVVRIEEGFSDGLPNRRLTLLQDEEQLLFAKLVLAVRRQLADRVEALPPSTAGNRCSRPQVEVAPPFAVPILLVPPADHSRDARCSRTAAT</sequence>
<organism evidence="1 2">
    <name type="scientific">Variovorax ginsengisoli</name>
    <dbReference type="NCBI Taxonomy" id="363844"/>
    <lineage>
        <taxon>Bacteria</taxon>
        <taxon>Pseudomonadati</taxon>
        <taxon>Pseudomonadota</taxon>
        <taxon>Betaproteobacteria</taxon>
        <taxon>Burkholderiales</taxon>
        <taxon>Comamonadaceae</taxon>
        <taxon>Variovorax</taxon>
    </lineage>
</organism>
<protein>
    <submittedName>
        <fullName evidence="1">Uncharacterized protein</fullName>
    </submittedName>
</protein>
<dbReference type="RefSeq" id="WP_301815105.1">
    <property type="nucleotide sequence ID" value="NZ_JAUJZH010000033.1"/>
</dbReference>
<evidence type="ECO:0000313" key="1">
    <source>
        <dbReference type="EMBL" id="MDO1536886.1"/>
    </source>
</evidence>
<keyword evidence="2" id="KW-1185">Reference proteome</keyword>
<accession>A0ABT8SH98</accession>
<dbReference type="Proteomes" id="UP001169027">
    <property type="component" value="Unassembled WGS sequence"/>
</dbReference>
<evidence type="ECO:0000313" key="2">
    <source>
        <dbReference type="Proteomes" id="UP001169027"/>
    </source>
</evidence>
<proteinExistence type="predicted"/>